<gene>
    <name evidence="2" type="ORF">SAMN04487900_12235</name>
    <name evidence="1" type="ORF">SAMN04487901_11343</name>
</gene>
<dbReference type="Proteomes" id="UP000199134">
    <property type="component" value="Unassembled WGS sequence"/>
</dbReference>
<dbReference type="Pfam" id="PF13366">
    <property type="entry name" value="PDDEXK_3"/>
    <property type="match status" value="1"/>
</dbReference>
<accession>A0A1G7YDH3</accession>
<evidence type="ECO:0000313" key="4">
    <source>
        <dbReference type="Proteomes" id="UP000199134"/>
    </source>
</evidence>
<name>A0A1H0JZI8_9BACT</name>
<reference evidence="2 3" key="1">
    <citation type="submission" date="2016-10" db="EMBL/GenBank/DDBJ databases">
        <authorList>
            <person name="Varghese N."/>
            <person name="Submissions S."/>
        </authorList>
    </citation>
    <scope>NUCLEOTIDE SEQUENCE</scope>
    <source>
        <strain evidence="2">BP1-145</strain>
        <strain evidence="3">BP1-148</strain>
    </source>
</reference>
<evidence type="ECO:0000313" key="3">
    <source>
        <dbReference type="Proteomes" id="UP000198779"/>
    </source>
</evidence>
<dbReference type="RefSeq" id="WP_091818476.1">
    <property type="nucleotide sequence ID" value="NZ_CP091791.1"/>
</dbReference>
<evidence type="ECO:0000313" key="2">
    <source>
        <dbReference type="EMBL" id="SDO49020.1"/>
    </source>
</evidence>
<dbReference type="STRING" id="645274.SAMN04487901_11343"/>
<dbReference type="AlphaFoldDB" id="A0A1H0JZI8"/>
<dbReference type="NCBIfam" id="TIGR04256">
    <property type="entry name" value="GxxExxY"/>
    <property type="match status" value="1"/>
</dbReference>
<accession>A0A1H0JZI8</accession>
<reference evidence="1 4" key="2">
    <citation type="submission" date="2016-10" db="EMBL/GenBank/DDBJ databases">
        <authorList>
            <person name="de Groot N.N."/>
        </authorList>
    </citation>
    <scope>NUCLEOTIDE SEQUENCE [LARGE SCALE GENOMIC DNA]</scope>
    <source>
        <strain evidence="4">BP1-145</strain>
        <strain evidence="1">BP1-148</strain>
    </source>
</reference>
<organism evidence="2 4">
    <name type="scientific">Prevotella communis</name>
    <dbReference type="NCBI Taxonomy" id="2913614"/>
    <lineage>
        <taxon>Bacteria</taxon>
        <taxon>Pseudomonadati</taxon>
        <taxon>Bacteroidota</taxon>
        <taxon>Bacteroidia</taxon>
        <taxon>Bacteroidales</taxon>
        <taxon>Prevotellaceae</taxon>
        <taxon>Prevotella</taxon>
    </lineage>
</organism>
<dbReference type="EMBL" id="FNIW01000022">
    <property type="protein sequence ID" value="SDO49020.1"/>
    <property type="molecule type" value="Genomic_DNA"/>
</dbReference>
<dbReference type="OrthoDB" id="1119698at2"/>
<keyword evidence="3" id="KW-1185">Reference proteome</keyword>
<dbReference type="InterPro" id="IPR026350">
    <property type="entry name" value="GxxExxY"/>
</dbReference>
<dbReference type="EMBL" id="FNCQ01000013">
    <property type="protein sequence ID" value="SDG94403.1"/>
    <property type="molecule type" value="Genomic_DNA"/>
</dbReference>
<proteinExistence type="predicted"/>
<dbReference type="Proteomes" id="UP000198779">
    <property type="component" value="Unassembled WGS sequence"/>
</dbReference>
<protein>
    <submittedName>
        <fullName evidence="2">GxxExxY protein</fullName>
    </submittedName>
</protein>
<sequence length="144" mass="17188">MTKKEYMDMYDVVGAAMEVYNTLGRGMAEAIYQESLAKEFKLRGMDAEREKPLYSYYKGVLLDKIYYADFYYKDIVIELKSVEEVVSDHRAQLFNYMRITKQHRGILLNFGETSLHAERYLFLPQYDMFVLLNQDNYRDYISET</sequence>
<evidence type="ECO:0000313" key="1">
    <source>
        <dbReference type="EMBL" id="SDG94403.1"/>
    </source>
</evidence>